<evidence type="ECO:0000313" key="2">
    <source>
        <dbReference type="EMBL" id="GAA3906067.1"/>
    </source>
</evidence>
<dbReference type="EMBL" id="BAAAZA010000063">
    <property type="protein sequence ID" value="GAA3906067.1"/>
    <property type="molecule type" value="Genomic_DNA"/>
</dbReference>
<gene>
    <name evidence="2" type="ORF">GCM10022207_89390</name>
</gene>
<organism evidence="2 3">
    <name type="scientific">Streptomyces lannensis</name>
    <dbReference type="NCBI Taxonomy" id="766498"/>
    <lineage>
        <taxon>Bacteria</taxon>
        <taxon>Bacillati</taxon>
        <taxon>Actinomycetota</taxon>
        <taxon>Actinomycetes</taxon>
        <taxon>Kitasatosporales</taxon>
        <taxon>Streptomycetaceae</taxon>
        <taxon>Streptomyces</taxon>
    </lineage>
</organism>
<keyword evidence="3" id="KW-1185">Reference proteome</keyword>
<name>A0ABP7LRT0_9ACTN</name>
<evidence type="ECO:0000313" key="3">
    <source>
        <dbReference type="Proteomes" id="UP001501563"/>
    </source>
</evidence>
<evidence type="ECO:0000256" key="1">
    <source>
        <dbReference type="SAM" id="MobiDB-lite"/>
    </source>
</evidence>
<dbReference type="Proteomes" id="UP001501563">
    <property type="component" value="Unassembled WGS sequence"/>
</dbReference>
<protein>
    <submittedName>
        <fullName evidence="2">Uncharacterized protein</fullName>
    </submittedName>
</protein>
<feature type="region of interest" description="Disordered" evidence="1">
    <location>
        <begin position="1"/>
        <end position="31"/>
    </location>
</feature>
<accession>A0ABP7LRT0</accession>
<comment type="caution">
    <text evidence="2">The sequence shown here is derived from an EMBL/GenBank/DDBJ whole genome shotgun (WGS) entry which is preliminary data.</text>
</comment>
<proteinExistence type="predicted"/>
<sequence>MARSPRNRTPRFNSLAERLSNPTPRFHDPGTTIRQTYQIDVVYMIQGWSERSRTEGYMSVSLSDTADRRS</sequence>
<reference evidence="3" key="1">
    <citation type="journal article" date="2019" name="Int. J. Syst. Evol. Microbiol.">
        <title>The Global Catalogue of Microorganisms (GCM) 10K type strain sequencing project: providing services to taxonomists for standard genome sequencing and annotation.</title>
        <authorList>
            <consortium name="The Broad Institute Genomics Platform"/>
            <consortium name="The Broad Institute Genome Sequencing Center for Infectious Disease"/>
            <person name="Wu L."/>
            <person name="Ma J."/>
        </authorList>
    </citation>
    <scope>NUCLEOTIDE SEQUENCE [LARGE SCALE GENOMIC DNA]</scope>
    <source>
        <strain evidence="3">JCM 16578</strain>
    </source>
</reference>